<dbReference type="SUPFAM" id="SSF51735">
    <property type="entry name" value="NAD(P)-binding Rossmann-fold domains"/>
    <property type="match status" value="1"/>
</dbReference>
<organism evidence="2 3">
    <name type="scientific">Lentinus tigrinus ALCF2SS1-6</name>
    <dbReference type="NCBI Taxonomy" id="1328759"/>
    <lineage>
        <taxon>Eukaryota</taxon>
        <taxon>Fungi</taxon>
        <taxon>Dikarya</taxon>
        <taxon>Basidiomycota</taxon>
        <taxon>Agaricomycotina</taxon>
        <taxon>Agaricomycetes</taxon>
        <taxon>Polyporales</taxon>
        <taxon>Polyporaceae</taxon>
        <taxon>Lentinus</taxon>
    </lineage>
</organism>
<dbReference type="STRING" id="1328759.A0A5C2S2A9"/>
<name>A0A5C2S2A9_9APHY</name>
<keyword evidence="1" id="KW-0521">NADP</keyword>
<dbReference type="FunFam" id="3.40.50.720:FF:000084">
    <property type="entry name" value="Short-chain dehydrogenase reductase"/>
    <property type="match status" value="1"/>
</dbReference>
<dbReference type="AlphaFoldDB" id="A0A5C2S2A9"/>
<protein>
    <submittedName>
        <fullName evidence="2">NAD-P-binding protein</fullName>
    </submittedName>
</protein>
<dbReference type="PROSITE" id="PS00061">
    <property type="entry name" value="ADH_SHORT"/>
    <property type="match status" value="1"/>
</dbReference>
<evidence type="ECO:0000256" key="1">
    <source>
        <dbReference type="ARBA" id="ARBA00022857"/>
    </source>
</evidence>
<reference evidence="2" key="1">
    <citation type="journal article" date="2018" name="Genome Biol. Evol.">
        <title>Genomics and development of Lentinus tigrinus, a white-rot wood-decaying mushroom with dimorphic fruiting bodies.</title>
        <authorList>
            <person name="Wu B."/>
            <person name="Xu Z."/>
            <person name="Knudson A."/>
            <person name="Carlson A."/>
            <person name="Chen N."/>
            <person name="Kovaka S."/>
            <person name="LaButti K."/>
            <person name="Lipzen A."/>
            <person name="Pennachio C."/>
            <person name="Riley R."/>
            <person name="Schakwitz W."/>
            <person name="Umezawa K."/>
            <person name="Ohm R.A."/>
            <person name="Grigoriev I.V."/>
            <person name="Nagy L.G."/>
            <person name="Gibbons J."/>
            <person name="Hibbett D."/>
        </authorList>
    </citation>
    <scope>NUCLEOTIDE SEQUENCE [LARGE SCALE GENOMIC DNA]</scope>
    <source>
        <strain evidence="2">ALCF2SS1-6</strain>
    </source>
</reference>
<dbReference type="InterPro" id="IPR020904">
    <property type="entry name" value="Sc_DH/Rdtase_CS"/>
</dbReference>
<proteinExistence type="predicted"/>
<accession>A0A5C2S2A9</accession>
<dbReference type="PRINTS" id="PR00081">
    <property type="entry name" value="GDHRDH"/>
</dbReference>
<dbReference type="Pfam" id="PF13561">
    <property type="entry name" value="adh_short_C2"/>
    <property type="match status" value="1"/>
</dbReference>
<dbReference type="InterPro" id="IPR002347">
    <property type="entry name" value="SDR_fam"/>
</dbReference>
<dbReference type="EMBL" id="ML122284">
    <property type="protein sequence ID" value="RPD56969.1"/>
    <property type="molecule type" value="Genomic_DNA"/>
</dbReference>
<dbReference type="PANTHER" id="PTHR42820">
    <property type="entry name" value="SHORT-CHAIN DEHYDROGENASE REDUCTASE"/>
    <property type="match status" value="1"/>
</dbReference>
<sequence length="259" mass="26797">MAALLANATRVALVTGAAQGIGEAIALKLAGDGLNIALNDIPQKREQLSAVAKTIEGKGRKAIIVPGDVTLEADVASMVNKTATGLGSLDVMVANAGIFLQKGLLDTSVEEWERLMAIDGKGVFLCIKAAAKKMIEQGRGGRIICASSIAGVHGFSTCGIYCASKFAVRGLVQSASTELNQYGITVNAYCPGFIATPMIALPGDEENGGTGQTIKKLWNYPAEVGKTSDVANVVSFFAKPESSFITGQSLIVDGGLNMS</sequence>
<dbReference type="Proteomes" id="UP000313359">
    <property type="component" value="Unassembled WGS sequence"/>
</dbReference>
<gene>
    <name evidence="2" type="ORF">L227DRAFT_242757</name>
</gene>
<dbReference type="PRINTS" id="PR00080">
    <property type="entry name" value="SDRFAMILY"/>
</dbReference>
<evidence type="ECO:0000313" key="2">
    <source>
        <dbReference type="EMBL" id="RPD56969.1"/>
    </source>
</evidence>
<dbReference type="Gene3D" id="3.40.50.720">
    <property type="entry name" value="NAD(P)-binding Rossmann-like Domain"/>
    <property type="match status" value="1"/>
</dbReference>
<dbReference type="OrthoDB" id="498125at2759"/>
<dbReference type="PANTHER" id="PTHR42820:SF1">
    <property type="entry name" value="SHORT-CHAIN DEHYDROGENASE_REDUCTASE FAMILY PROTEIN"/>
    <property type="match status" value="1"/>
</dbReference>
<evidence type="ECO:0000313" key="3">
    <source>
        <dbReference type="Proteomes" id="UP000313359"/>
    </source>
</evidence>
<keyword evidence="3" id="KW-1185">Reference proteome</keyword>
<dbReference type="InterPro" id="IPR036291">
    <property type="entry name" value="NAD(P)-bd_dom_sf"/>
</dbReference>